<dbReference type="SUPFAM" id="SSF54171">
    <property type="entry name" value="DNA-binding domain"/>
    <property type="match status" value="1"/>
</dbReference>
<evidence type="ECO:0000256" key="7">
    <source>
        <dbReference type="SAM" id="MobiDB-lite"/>
    </source>
</evidence>
<evidence type="ECO:0000256" key="6">
    <source>
        <dbReference type="ARBA" id="ARBA00037973"/>
    </source>
</evidence>
<evidence type="ECO:0000313" key="10">
    <source>
        <dbReference type="Proteomes" id="UP000734854"/>
    </source>
</evidence>
<keyword evidence="4" id="KW-0804">Transcription</keyword>
<dbReference type="Gene3D" id="3.30.730.10">
    <property type="entry name" value="AP2/ERF domain"/>
    <property type="match status" value="1"/>
</dbReference>
<dbReference type="GO" id="GO:0003700">
    <property type="term" value="F:DNA-binding transcription factor activity"/>
    <property type="evidence" value="ECO:0007669"/>
    <property type="project" value="InterPro"/>
</dbReference>
<feature type="compositionally biased region" description="Low complexity" evidence="7">
    <location>
        <begin position="231"/>
        <end position="241"/>
    </location>
</feature>
<dbReference type="PROSITE" id="PS51032">
    <property type="entry name" value="AP2_ERF"/>
    <property type="match status" value="1"/>
</dbReference>
<organism evidence="9 10">
    <name type="scientific">Zingiber officinale</name>
    <name type="common">Ginger</name>
    <name type="synonym">Amomum zingiber</name>
    <dbReference type="NCBI Taxonomy" id="94328"/>
    <lineage>
        <taxon>Eukaryota</taxon>
        <taxon>Viridiplantae</taxon>
        <taxon>Streptophyta</taxon>
        <taxon>Embryophyta</taxon>
        <taxon>Tracheophyta</taxon>
        <taxon>Spermatophyta</taxon>
        <taxon>Magnoliopsida</taxon>
        <taxon>Liliopsida</taxon>
        <taxon>Zingiberales</taxon>
        <taxon>Zingiberaceae</taxon>
        <taxon>Zingiber</taxon>
    </lineage>
</organism>
<feature type="compositionally biased region" description="Pro residues" evidence="7">
    <location>
        <begin position="242"/>
        <end position="253"/>
    </location>
</feature>
<dbReference type="FunFam" id="3.30.730.10:FF:000004">
    <property type="entry name" value="AP2-like ethylene-responsive transcription factor"/>
    <property type="match status" value="1"/>
</dbReference>
<accession>A0A8J5G031</accession>
<name>A0A8J5G031_ZINOF</name>
<evidence type="ECO:0000256" key="2">
    <source>
        <dbReference type="ARBA" id="ARBA00023015"/>
    </source>
</evidence>
<feature type="domain" description="AP2/ERF" evidence="8">
    <location>
        <begin position="274"/>
        <end position="330"/>
    </location>
</feature>
<dbReference type="Proteomes" id="UP000734854">
    <property type="component" value="Unassembled WGS sequence"/>
</dbReference>
<evidence type="ECO:0000256" key="3">
    <source>
        <dbReference type="ARBA" id="ARBA00023125"/>
    </source>
</evidence>
<dbReference type="Pfam" id="PF00847">
    <property type="entry name" value="AP2"/>
    <property type="match status" value="1"/>
</dbReference>
<dbReference type="GO" id="GO:0009909">
    <property type="term" value="P:regulation of flower development"/>
    <property type="evidence" value="ECO:0007669"/>
    <property type="project" value="UniProtKB-ARBA"/>
</dbReference>
<reference evidence="9 10" key="1">
    <citation type="submission" date="2020-08" db="EMBL/GenBank/DDBJ databases">
        <title>Plant Genome Project.</title>
        <authorList>
            <person name="Zhang R.-G."/>
        </authorList>
    </citation>
    <scope>NUCLEOTIDE SEQUENCE [LARGE SCALE GENOMIC DNA]</scope>
    <source>
        <tissue evidence="9">Rhizome</tissue>
    </source>
</reference>
<comment type="subcellular location">
    <subcellularLocation>
        <location evidence="1">Nucleus</location>
    </subcellularLocation>
</comment>
<dbReference type="PANTHER" id="PTHR32467:SF118">
    <property type="entry name" value="ETHYLENE-RESPONSIVE TRANSCRIPTION FACTOR RAP2-7"/>
    <property type="match status" value="1"/>
</dbReference>
<dbReference type="InterPro" id="IPR001471">
    <property type="entry name" value="AP2/ERF_dom"/>
</dbReference>
<dbReference type="EMBL" id="JACMSC010000012">
    <property type="protein sequence ID" value="KAG6498015.1"/>
    <property type="molecule type" value="Genomic_DNA"/>
</dbReference>
<comment type="caution">
    <text evidence="9">The sequence shown here is derived from an EMBL/GenBank/DDBJ whole genome shotgun (WGS) entry which is preliminary data.</text>
</comment>
<keyword evidence="2" id="KW-0805">Transcription regulation</keyword>
<keyword evidence="3" id="KW-0238">DNA-binding</keyword>
<dbReference type="GO" id="GO:0003677">
    <property type="term" value="F:DNA binding"/>
    <property type="evidence" value="ECO:0007669"/>
    <property type="project" value="UniProtKB-KW"/>
</dbReference>
<dbReference type="PANTHER" id="PTHR32467">
    <property type="entry name" value="AP2-LIKE ETHYLENE-RESPONSIVE TRANSCRIPTION FACTOR"/>
    <property type="match status" value="1"/>
</dbReference>
<dbReference type="SMART" id="SM00380">
    <property type="entry name" value="AP2"/>
    <property type="match status" value="1"/>
</dbReference>
<dbReference type="InterPro" id="IPR016177">
    <property type="entry name" value="DNA-bd_dom_sf"/>
</dbReference>
<gene>
    <name evidence="9" type="ORF">ZIOFF_045921</name>
</gene>
<evidence type="ECO:0000313" key="9">
    <source>
        <dbReference type="EMBL" id="KAG6498015.1"/>
    </source>
</evidence>
<keyword evidence="5" id="KW-0539">Nucleus</keyword>
<comment type="similarity">
    <text evidence="6">Belongs to the AP2/ERF transcription factor family. AP2 subfamily.</text>
</comment>
<dbReference type="InterPro" id="IPR036955">
    <property type="entry name" value="AP2/ERF_dom_sf"/>
</dbReference>
<evidence type="ECO:0000256" key="5">
    <source>
        <dbReference type="ARBA" id="ARBA00023242"/>
    </source>
</evidence>
<keyword evidence="10" id="KW-1185">Reference proteome</keyword>
<dbReference type="CDD" id="cd00018">
    <property type="entry name" value="AP2"/>
    <property type="match status" value="1"/>
</dbReference>
<evidence type="ECO:0000256" key="4">
    <source>
        <dbReference type="ARBA" id="ARBA00023163"/>
    </source>
</evidence>
<dbReference type="GO" id="GO:0005634">
    <property type="term" value="C:nucleus"/>
    <property type="evidence" value="ECO:0007669"/>
    <property type="project" value="UniProtKB-SubCell"/>
</dbReference>
<dbReference type="AlphaFoldDB" id="A0A8J5G031"/>
<evidence type="ECO:0000259" key="8">
    <source>
        <dbReference type="PROSITE" id="PS51032"/>
    </source>
</evidence>
<sequence length="389" mass="43570">MSSLARPDTSEIGIPPSLSVRTPCYCGRLRLRLYISVIVLLDKNISLIVRAPSAATDGRRPSLAPSLSVFSITRSLLRWAHSPLSSRFWLERKEMLDLNVESVGEPTAVEDKAFSEVSGGGALVVASVISESSVVNAEASADAAAYEDSCSTVPKFGIWKSSSSGEGENHVEIDEDRNELSQESGLVTWQLFPPEPAVVVAPSLPSSSRPQWMKLNFYQENVLSQVGGFRPQSWQQHQRPGQPQPQPPQPLPQLQPNQQQVKKIRRGPRSRSSQYRGVTFYRRTGRWESHIWDCGKQVYLGGFDTDHAAARAYDRAAIKFRGVDADINFTPTDYEEEMKQMRNLTKEEFVHVLRRRSNGFSRGSSKYRGVTLHKCGRWEARMGHLLGKK</sequence>
<evidence type="ECO:0000256" key="1">
    <source>
        <dbReference type="ARBA" id="ARBA00004123"/>
    </source>
</evidence>
<protein>
    <recommendedName>
        <fullName evidence="8">AP2/ERF domain-containing protein</fullName>
    </recommendedName>
</protein>
<feature type="region of interest" description="Disordered" evidence="7">
    <location>
        <begin position="231"/>
        <end position="275"/>
    </location>
</feature>
<proteinExistence type="inferred from homology"/>